<dbReference type="InterPro" id="IPR004090">
    <property type="entry name" value="Chemotax_Me-accpt_rcpt"/>
</dbReference>
<dbReference type="FunFam" id="1.10.287.950:FF:000001">
    <property type="entry name" value="Methyl-accepting chemotaxis sensory transducer"/>
    <property type="match status" value="1"/>
</dbReference>
<reference evidence="10 11" key="1">
    <citation type="submission" date="2018-09" db="EMBL/GenBank/DDBJ databases">
        <authorList>
            <person name="Grouzdev D.S."/>
            <person name="Krutkina M.S."/>
        </authorList>
    </citation>
    <scope>NUCLEOTIDE SEQUENCE [LARGE SCALE GENOMIC DNA]</scope>
    <source>
        <strain evidence="10 11">RmlP001</strain>
    </source>
</reference>
<keyword evidence="6" id="KW-0472">Membrane</keyword>
<name>A0A4Q2RJT3_9HYPH</name>
<comment type="similarity">
    <text evidence="3">Belongs to the methyl-accepting chemotaxis (MCP) protein family.</text>
</comment>
<keyword evidence="11" id="KW-1185">Reference proteome</keyword>
<dbReference type="PROSITE" id="PS50111">
    <property type="entry name" value="CHEMOTAXIS_TRANSDUC_2"/>
    <property type="match status" value="1"/>
</dbReference>
<dbReference type="PRINTS" id="PR00260">
    <property type="entry name" value="CHEMTRNSDUCR"/>
</dbReference>
<feature type="domain" description="T-SNARE coiled-coil homology" evidence="8">
    <location>
        <begin position="478"/>
        <end position="540"/>
    </location>
</feature>
<organism evidence="10 11">
    <name type="scientific">Lichenibacterium ramalinae</name>
    <dbReference type="NCBI Taxonomy" id="2316527"/>
    <lineage>
        <taxon>Bacteria</taxon>
        <taxon>Pseudomonadati</taxon>
        <taxon>Pseudomonadota</taxon>
        <taxon>Alphaproteobacteria</taxon>
        <taxon>Hyphomicrobiales</taxon>
        <taxon>Lichenihabitantaceae</taxon>
        <taxon>Lichenibacterium</taxon>
    </lineage>
</organism>
<dbReference type="InterPro" id="IPR051310">
    <property type="entry name" value="MCP_chemotaxis"/>
</dbReference>
<dbReference type="PANTHER" id="PTHR43531:SF11">
    <property type="entry name" value="METHYL-ACCEPTING CHEMOTAXIS PROTEIN 3"/>
    <property type="match status" value="1"/>
</dbReference>
<dbReference type="PROSITE" id="PS50885">
    <property type="entry name" value="HAMP"/>
    <property type="match status" value="2"/>
</dbReference>
<dbReference type="PANTHER" id="PTHR43531">
    <property type="entry name" value="PROTEIN ICFG"/>
    <property type="match status" value="1"/>
</dbReference>
<dbReference type="Pfam" id="PF00015">
    <property type="entry name" value="MCPsignal"/>
    <property type="match status" value="1"/>
</dbReference>
<feature type="domain" description="Methyl-accepting transducer" evidence="7">
    <location>
        <begin position="319"/>
        <end position="548"/>
    </location>
</feature>
<proteinExistence type="inferred from homology"/>
<protein>
    <submittedName>
        <fullName evidence="10">Methyl-accepting chemotaxis protein</fullName>
    </submittedName>
</protein>
<dbReference type="EMBL" id="QYBC01000002">
    <property type="protein sequence ID" value="RYB07281.1"/>
    <property type="molecule type" value="Genomic_DNA"/>
</dbReference>
<dbReference type="InterPro" id="IPR004089">
    <property type="entry name" value="MCPsignal_dom"/>
</dbReference>
<dbReference type="PROSITE" id="PS50192">
    <property type="entry name" value="T_SNARE"/>
    <property type="match status" value="1"/>
</dbReference>
<feature type="region of interest" description="Disordered" evidence="5">
    <location>
        <begin position="565"/>
        <end position="614"/>
    </location>
</feature>
<dbReference type="Pfam" id="PF00672">
    <property type="entry name" value="HAMP"/>
    <property type="match status" value="1"/>
</dbReference>
<dbReference type="SMART" id="SM00283">
    <property type="entry name" value="MA"/>
    <property type="match status" value="1"/>
</dbReference>
<dbReference type="SUPFAM" id="SSF158472">
    <property type="entry name" value="HAMP domain-like"/>
    <property type="match status" value="1"/>
</dbReference>
<evidence type="ECO:0000256" key="5">
    <source>
        <dbReference type="SAM" id="MobiDB-lite"/>
    </source>
</evidence>
<feature type="transmembrane region" description="Helical" evidence="6">
    <location>
        <begin position="156"/>
        <end position="178"/>
    </location>
</feature>
<comment type="subcellular location">
    <subcellularLocation>
        <location evidence="1">Membrane</location>
    </subcellularLocation>
</comment>
<dbReference type="InterPro" id="IPR000727">
    <property type="entry name" value="T_SNARE_dom"/>
</dbReference>
<dbReference type="CDD" id="cd06225">
    <property type="entry name" value="HAMP"/>
    <property type="match status" value="1"/>
</dbReference>
<evidence type="ECO:0000256" key="3">
    <source>
        <dbReference type="ARBA" id="ARBA00029447"/>
    </source>
</evidence>
<keyword evidence="2" id="KW-0145">Chemotaxis</keyword>
<feature type="domain" description="HAMP" evidence="9">
    <location>
        <begin position="181"/>
        <end position="234"/>
    </location>
</feature>
<dbReference type="GO" id="GO:0006935">
    <property type="term" value="P:chemotaxis"/>
    <property type="evidence" value="ECO:0007669"/>
    <property type="project" value="UniProtKB-KW"/>
</dbReference>
<dbReference type="AlphaFoldDB" id="A0A4Q2RJT3"/>
<feature type="compositionally biased region" description="Low complexity" evidence="5">
    <location>
        <begin position="568"/>
        <end position="606"/>
    </location>
</feature>
<gene>
    <name evidence="10" type="ORF">D3272_02575</name>
</gene>
<dbReference type="CDD" id="cd11386">
    <property type="entry name" value="MCP_signal"/>
    <property type="match status" value="1"/>
</dbReference>
<evidence type="ECO:0000313" key="11">
    <source>
        <dbReference type="Proteomes" id="UP000289411"/>
    </source>
</evidence>
<dbReference type="GO" id="GO:0004888">
    <property type="term" value="F:transmembrane signaling receptor activity"/>
    <property type="evidence" value="ECO:0007669"/>
    <property type="project" value="InterPro"/>
</dbReference>
<dbReference type="Gene3D" id="6.10.340.10">
    <property type="match status" value="1"/>
</dbReference>
<dbReference type="InterPro" id="IPR003660">
    <property type="entry name" value="HAMP_dom"/>
</dbReference>
<accession>A0A4Q2RJT3</accession>
<dbReference type="Gene3D" id="1.10.287.950">
    <property type="entry name" value="Methyl-accepting chemotaxis protein"/>
    <property type="match status" value="1"/>
</dbReference>
<sequence>MHRDVAAVRIARAARAMAQAEVYGYAGLISASNTPMGRYAAAHYPEAVKKADQGFDAAGPLLPDKAGQIAAFRDRFRALTVRLDEVDRVGQSTPGLAQGTTLTGADLDTLAKGTKLLADISEDLDTLIADTVQMNTAIIDENTQRSDALRARSTEAFFALLAGGLLAIAAAAGFTYWLSTRKVSFPLGRLAESMRRLATGDLGADVAGQASRDEIGVMAQAVEVFKQAAIDKVAMEREAEAVRRQAEAERSRGEAQRAEAARHLADVVDGIGRGLDQLASGALTFRLSQSFAAEYEKLRIDFNGAMARLADTLGHVASNTSAIRSGTGEISTAADDLSRRTEQQAASLEETAAALDEITATVRKTSLSANRARDVVGTAKSGAEQSGEVVRRAVDAMTAIERSSSEIGQIIGVIDEIAFQTNLLALNAGVEAARAGDAGRGFAVVASEVRALAQRSADAAKEIKALITTSRDQVEQGVSLVGDTGQALERILGQVAELATIVTEIAASAQEQASGLDQINTAINQMDQVTQQNAAMVEESTAASHALSRETQELSDLVGRFQLGDSRGGASAAPVPARRSAAQPVAQLRTAGRGGAVRSAAAPTAARDADWQEF</sequence>
<evidence type="ECO:0000259" key="8">
    <source>
        <dbReference type="PROSITE" id="PS50192"/>
    </source>
</evidence>
<keyword evidence="4" id="KW-0807">Transducer</keyword>
<comment type="caution">
    <text evidence="10">The sequence shown here is derived from an EMBL/GenBank/DDBJ whole genome shotgun (WGS) entry which is preliminary data.</text>
</comment>
<dbReference type="SMART" id="SM00304">
    <property type="entry name" value="HAMP"/>
    <property type="match status" value="2"/>
</dbReference>
<dbReference type="GO" id="GO:0007165">
    <property type="term" value="P:signal transduction"/>
    <property type="evidence" value="ECO:0007669"/>
    <property type="project" value="UniProtKB-KW"/>
</dbReference>
<dbReference type="SUPFAM" id="SSF58104">
    <property type="entry name" value="Methyl-accepting chemotaxis protein (MCP) signaling domain"/>
    <property type="match status" value="1"/>
</dbReference>
<evidence type="ECO:0000259" key="9">
    <source>
        <dbReference type="PROSITE" id="PS50885"/>
    </source>
</evidence>
<keyword evidence="6" id="KW-0812">Transmembrane</keyword>
<evidence type="ECO:0000259" key="7">
    <source>
        <dbReference type="PROSITE" id="PS50111"/>
    </source>
</evidence>
<dbReference type="GO" id="GO:0016020">
    <property type="term" value="C:membrane"/>
    <property type="evidence" value="ECO:0007669"/>
    <property type="project" value="UniProtKB-SubCell"/>
</dbReference>
<evidence type="ECO:0000256" key="2">
    <source>
        <dbReference type="ARBA" id="ARBA00022500"/>
    </source>
</evidence>
<evidence type="ECO:0000256" key="4">
    <source>
        <dbReference type="PROSITE-ProRule" id="PRU00284"/>
    </source>
</evidence>
<reference evidence="10 11" key="2">
    <citation type="submission" date="2019-02" db="EMBL/GenBank/DDBJ databases">
        <title>'Lichenibacterium ramalinii' gen. nov. sp. nov., 'Lichenibacterium minor' gen. nov. sp. nov.</title>
        <authorList>
            <person name="Pankratov T."/>
        </authorList>
    </citation>
    <scope>NUCLEOTIDE SEQUENCE [LARGE SCALE GENOMIC DNA]</scope>
    <source>
        <strain evidence="10 11">RmlP001</strain>
    </source>
</reference>
<evidence type="ECO:0000256" key="1">
    <source>
        <dbReference type="ARBA" id="ARBA00004370"/>
    </source>
</evidence>
<feature type="domain" description="HAMP" evidence="9">
    <location>
        <begin position="262"/>
        <end position="314"/>
    </location>
</feature>
<evidence type="ECO:0000256" key="6">
    <source>
        <dbReference type="SAM" id="Phobius"/>
    </source>
</evidence>
<keyword evidence="6" id="KW-1133">Transmembrane helix</keyword>
<dbReference type="OrthoDB" id="8482111at2"/>
<dbReference type="Proteomes" id="UP000289411">
    <property type="component" value="Unassembled WGS sequence"/>
</dbReference>
<evidence type="ECO:0000313" key="10">
    <source>
        <dbReference type="EMBL" id="RYB07281.1"/>
    </source>
</evidence>